<evidence type="ECO:0000256" key="5">
    <source>
        <dbReference type="ARBA" id="ARBA00023212"/>
    </source>
</evidence>
<dbReference type="Pfam" id="PF22595">
    <property type="entry name" value="CFAP107"/>
    <property type="match status" value="1"/>
</dbReference>
<keyword evidence="4" id="KW-0969">Cilium</keyword>
<evidence type="ECO:0000256" key="3">
    <source>
        <dbReference type="ARBA" id="ARBA00022846"/>
    </source>
</evidence>
<dbReference type="GO" id="GO:0005879">
    <property type="term" value="C:axonemal microtubule"/>
    <property type="evidence" value="ECO:0007669"/>
    <property type="project" value="TreeGrafter"/>
</dbReference>
<keyword evidence="3" id="KW-0282">Flagellum</keyword>
<dbReference type="PANTHER" id="PTHR31180:SF2">
    <property type="entry name" value="CILIA- AND FLAGELLA-ASSOCIATED PROTEIN 107"/>
    <property type="match status" value="1"/>
</dbReference>
<dbReference type="Proteomes" id="UP001066276">
    <property type="component" value="Chromosome 6"/>
</dbReference>
<protein>
    <submittedName>
        <fullName evidence="9">Uncharacterized protein</fullName>
    </submittedName>
</protein>
<comment type="caution">
    <text evidence="9">The sequence shown here is derived from an EMBL/GenBank/DDBJ whole genome shotgun (WGS) entry which is preliminary data.</text>
</comment>
<evidence type="ECO:0000256" key="8">
    <source>
        <dbReference type="ARBA" id="ARBA00046435"/>
    </source>
</evidence>
<evidence type="ECO:0000313" key="10">
    <source>
        <dbReference type="Proteomes" id="UP001066276"/>
    </source>
</evidence>
<comment type="subcellular location">
    <subcellularLocation>
        <location evidence="1">Cytoplasm</location>
        <location evidence="1">Cytoskeleton</location>
        <location evidence="1">Flagellum axoneme</location>
    </subcellularLocation>
</comment>
<dbReference type="PANTHER" id="PTHR31180">
    <property type="entry name" value="CILIA- AND FLAGELLA-ASSOCIATED PROTEIN 107-RELATED"/>
    <property type="match status" value="1"/>
</dbReference>
<evidence type="ECO:0000256" key="1">
    <source>
        <dbReference type="ARBA" id="ARBA00004611"/>
    </source>
</evidence>
<evidence type="ECO:0000313" key="9">
    <source>
        <dbReference type="EMBL" id="KAJ1144203.1"/>
    </source>
</evidence>
<comment type="function">
    <text evidence="7">Microtubule inner protein (MIP) part of the dynein-decorated doublet microtubules (DMTs) in cilia axoneme, which is required for motile cilia beating.</text>
</comment>
<comment type="subunit">
    <text evidence="8">Microtubule inner protein component of sperm flagellar doublet microtubules.</text>
</comment>
<name>A0AAV7QVW7_PLEWA</name>
<dbReference type="InterPro" id="IPR037662">
    <property type="entry name" value="CFAP68/107"/>
</dbReference>
<keyword evidence="6" id="KW-0966">Cell projection</keyword>
<evidence type="ECO:0000256" key="2">
    <source>
        <dbReference type="ARBA" id="ARBA00022490"/>
    </source>
</evidence>
<organism evidence="9 10">
    <name type="scientific">Pleurodeles waltl</name>
    <name type="common">Iberian ribbed newt</name>
    <dbReference type="NCBI Taxonomy" id="8319"/>
    <lineage>
        <taxon>Eukaryota</taxon>
        <taxon>Metazoa</taxon>
        <taxon>Chordata</taxon>
        <taxon>Craniata</taxon>
        <taxon>Vertebrata</taxon>
        <taxon>Euteleostomi</taxon>
        <taxon>Amphibia</taxon>
        <taxon>Batrachia</taxon>
        <taxon>Caudata</taxon>
        <taxon>Salamandroidea</taxon>
        <taxon>Salamandridae</taxon>
        <taxon>Pleurodelinae</taxon>
        <taxon>Pleurodeles</taxon>
    </lineage>
</organism>
<dbReference type="AlphaFoldDB" id="A0AAV7QVW7"/>
<reference evidence="9" key="1">
    <citation type="journal article" date="2022" name="bioRxiv">
        <title>Sequencing and chromosome-scale assembly of the giantPleurodeles waltlgenome.</title>
        <authorList>
            <person name="Brown T."/>
            <person name="Elewa A."/>
            <person name="Iarovenko S."/>
            <person name="Subramanian E."/>
            <person name="Araus A.J."/>
            <person name="Petzold A."/>
            <person name="Susuki M."/>
            <person name="Suzuki K.-i.T."/>
            <person name="Hayashi T."/>
            <person name="Toyoda A."/>
            <person name="Oliveira C."/>
            <person name="Osipova E."/>
            <person name="Leigh N.D."/>
            <person name="Simon A."/>
            <person name="Yun M.H."/>
        </authorList>
    </citation>
    <scope>NUCLEOTIDE SEQUENCE</scope>
    <source>
        <strain evidence="9">20211129_DDA</strain>
        <tissue evidence="9">Liver</tissue>
    </source>
</reference>
<evidence type="ECO:0000256" key="4">
    <source>
        <dbReference type="ARBA" id="ARBA00023069"/>
    </source>
</evidence>
<keyword evidence="10" id="KW-1185">Reference proteome</keyword>
<dbReference type="GO" id="GO:0030317">
    <property type="term" value="P:flagellated sperm motility"/>
    <property type="evidence" value="ECO:0007669"/>
    <property type="project" value="InterPro"/>
</dbReference>
<dbReference type="InterPro" id="IPR054709">
    <property type="entry name" value="CFAP107"/>
</dbReference>
<gene>
    <name evidence="9" type="ORF">NDU88_010505</name>
</gene>
<accession>A0AAV7QVW7</accession>
<proteinExistence type="predicted"/>
<keyword evidence="2" id="KW-0963">Cytoplasm</keyword>
<sequence>MEGLPRHLLLTDGELNSKNLVSQYDDHFLRHGNCALPPLRHWDRQTQGWIPERSDYPIREPPTNFGLLQETSKKWRAKMSDDLKSVYADSYRLPPRSAMTFPRFAVAPRILSSTTHAPNNLCKDLELKAHRYLQVPDHGVKIITEVPLIDPAC</sequence>
<evidence type="ECO:0000256" key="7">
    <source>
        <dbReference type="ARBA" id="ARBA00035003"/>
    </source>
</evidence>
<dbReference type="EMBL" id="JANPWB010000010">
    <property type="protein sequence ID" value="KAJ1144203.1"/>
    <property type="molecule type" value="Genomic_DNA"/>
</dbReference>
<evidence type="ECO:0000256" key="6">
    <source>
        <dbReference type="ARBA" id="ARBA00023273"/>
    </source>
</evidence>
<keyword evidence="5" id="KW-0206">Cytoskeleton</keyword>